<dbReference type="PANTHER" id="PTHR11731:SF193">
    <property type="entry name" value="DIPEPTIDYL PEPTIDASE 9"/>
    <property type="match status" value="1"/>
</dbReference>
<dbReference type="InterPro" id="IPR029058">
    <property type="entry name" value="AB_hydrolase_fold"/>
</dbReference>
<name>A0A6J6U1C0_9ZZZZ</name>
<proteinExistence type="predicted"/>
<dbReference type="GO" id="GO:0006508">
    <property type="term" value="P:proteolysis"/>
    <property type="evidence" value="ECO:0007669"/>
    <property type="project" value="InterPro"/>
</dbReference>
<dbReference type="Gene3D" id="2.140.10.30">
    <property type="entry name" value="Dipeptidylpeptidase IV, N-terminal domain"/>
    <property type="match status" value="1"/>
</dbReference>
<dbReference type="AlphaFoldDB" id="A0A6J6U1C0"/>
<protein>
    <submittedName>
        <fullName evidence="3">Unannotated protein</fullName>
    </submittedName>
</protein>
<accession>A0A6J6U1C0</accession>
<dbReference type="Gene3D" id="3.40.50.1820">
    <property type="entry name" value="alpha/beta hydrolase"/>
    <property type="match status" value="1"/>
</dbReference>
<feature type="domain" description="Dipeptidylpeptidase IV N-terminal" evidence="2">
    <location>
        <begin position="110"/>
        <end position="309"/>
    </location>
</feature>
<dbReference type="SUPFAM" id="SSF53474">
    <property type="entry name" value="alpha/beta-Hydrolases"/>
    <property type="match status" value="1"/>
</dbReference>
<dbReference type="GO" id="GO:0008236">
    <property type="term" value="F:serine-type peptidase activity"/>
    <property type="evidence" value="ECO:0007669"/>
    <property type="project" value="InterPro"/>
</dbReference>
<reference evidence="3" key="1">
    <citation type="submission" date="2020-05" db="EMBL/GenBank/DDBJ databases">
        <authorList>
            <person name="Chiriac C."/>
            <person name="Salcher M."/>
            <person name="Ghai R."/>
            <person name="Kavagutti S V."/>
        </authorList>
    </citation>
    <scope>NUCLEOTIDE SEQUENCE</scope>
</reference>
<organism evidence="3">
    <name type="scientific">freshwater metagenome</name>
    <dbReference type="NCBI Taxonomy" id="449393"/>
    <lineage>
        <taxon>unclassified sequences</taxon>
        <taxon>metagenomes</taxon>
        <taxon>ecological metagenomes</taxon>
    </lineage>
</organism>
<dbReference type="Pfam" id="PF00930">
    <property type="entry name" value="DPPIV_N"/>
    <property type="match status" value="1"/>
</dbReference>
<feature type="domain" description="Peptidase S9 prolyl oligopeptidase catalytic" evidence="1">
    <location>
        <begin position="494"/>
        <end position="691"/>
    </location>
</feature>
<dbReference type="Pfam" id="PF00326">
    <property type="entry name" value="Peptidase_S9"/>
    <property type="match status" value="1"/>
</dbReference>
<evidence type="ECO:0000259" key="1">
    <source>
        <dbReference type="Pfam" id="PF00326"/>
    </source>
</evidence>
<evidence type="ECO:0000259" key="2">
    <source>
        <dbReference type="Pfam" id="PF00930"/>
    </source>
</evidence>
<gene>
    <name evidence="3" type="ORF">UFOPK2824_00768</name>
</gene>
<dbReference type="GO" id="GO:0008239">
    <property type="term" value="F:dipeptidyl-peptidase activity"/>
    <property type="evidence" value="ECO:0007669"/>
    <property type="project" value="TreeGrafter"/>
</dbReference>
<dbReference type="InterPro" id="IPR002469">
    <property type="entry name" value="Peptidase_S9B_N"/>
</dbReference>
<dbReference type="SUPFAM" id="SSF82171">
    <property type="entry name" value="DPP6 N-terminal domain-like"/>
    <property type="match status" value="1"/>
</dbReference>
<dbReference type="InterPro" id="IPR001375">
    <property type="entry name" value="Peptidase_S9_cat"/>
</dbReference>
<evidence type="ECO:0000313" key="3">
    <source>
        <dbReference type="EMBL" id="CAB4752403.1"/>
    </source>
</evidence>
<dbReference type="EMBL" id="CAEZZD010000113">
    <property type="protein sequence ID" value="CAB4752403.1"/>
    <property type="molecule type" value="Genomic_DNA"/>
</dbReference>
<sequence>MTESFPRQSAATRNFQLGAPRSFHINEAGDQVLFLRSETGRDAVNSLWLYDVAARLERKVADPRLLLADDGDIPAAERARRERMRETTAGITSYSTDFTGNLVGFALSGQLFTGEVKSGEFKICEVTGPVIDPKVSPSGEYIAWSNGKDLYLCNFDGTRELNLTAETSEDTSWGLADFIAAEEFGRMHGFWWSPDSTSLIVEHFNDSQVQSWWISDPATPSKQPQEVHYPATGTANATVGLVKITVSGEKKPIIWDNDAFEYLISVVWQKDCDALITVADRSQQNFVTFAVRETRLENVHEVTDHEFVEVIPGQPRWHDSQIVSVVDNRTTDTRELQIAGKAISPVGLQIMSILDIAENYVDVVATSDAINRDVLRISFDGSITELAQGGVATATATTAGLQVLIESRLDTNTRSYHLRRGVKTEHYFDSLAESPSFTTEVQVIKTGPHEVNTAVLFPRDHVRGSKKLPVMMRPYGGPHGPQVLNGALTYAADQWFADQGFVVIIADNRGTGGRGPAWDHSIYQNFVAAVIEDQVAAVTAVAAHFPDDVDITRVGVTGWSFGGYLSALAVLERPDVFHAAVAGAPVTEWLWYDTAYTERYLGHPEKFPEIYTDHSLISKANQLERPLMLVHGLADDNVVAAHSLAFSGALLANKKPHTVLPLSGVTHMTPQEIISENLMLLTVEFFQTNLKG</sequence>
<dbReference type="PANTHER" id="PTHR11731">
    <property type="entry name" value="PROTEASE FAMILY S9B,C DIPEPTIDYL-PEPTIDASE IV-RELATED"/>
    <property type="match status" value="1"/>
</dbReference>
<dbReference type="InterPro" id="IPR050278">
    <property type="entry name" value="Serine_Prot_S9B/DPPIV"/>
</dbReference>